<dbReference type="SUPFAM" id="SSF57850">
    <property type="entry name" value="RING/U-box"/>
    <property type="match status" value="1"/>
</dbReference>
<keyword evidence="6 15" id="KW-0812">Transmembrane</keyword>
<dbReference type="GO" id="GO:0061630">
    <property type="term" value="F:ubiquitin protein ligase activity"/>
    <property type="evidence" value="ECO:0007669"/>
    <property type="project" value="UniProtKB-EC"/>
</dbReference>
<proteinExistence type="inferred from homology"/>
<dbReference type="InterPro" id="IPR045899">
    <property type="entry name" value="ATL71-like"/>
</dbReference>
<dbReference type="FunFam" id="3.30.40.10:FF:000187">
    <property type="entry name" value="E3 ubiquitin-protein ligase ATL6"/>
    <property type="match status" value="1"/>
</dbReference>
<comment type="catalytic activity">
    <reaction evidence="1">
        <text>S-ubiquitinyl-[E2 ubiquitin-conjugating enzyme]-L-cysteine + [acceptor protein]-L-lysine = [E2 ubiquitin-conjugating enzyme]-L-cysteine + N(6)-ubiquitinyl-[acceptor protein]-L-lysine.</text>
        <dbReference type="EC" id="2.3.2.27"/>
    </reaction>
</comment>
<dbReference type="AlphaFoldDB" id="A0ABD3TM33"/>
<gene>
    <name evidence="17" type="ORF">ACJIZ3_022737</name>
</gene>
<dbReference type="InterPro" id="IPR001841">
    <property type="entry name" value="Znf_RING"/>
</dbReference>
<evidence type="ECO:0000256" key="11">
    <source>
        <dbReference type="ARBA" id="ARBA00022989"/>
    </source>
</evidence>
<name>A0ABD3TM33_9LAMI</name>
<feature type="domain" description="RING-type" evidence="16">
    <location>
        <begin position="107"/>
        <end position="149"/>
    </location>
</feature>
<evidence type="ECO:0000256" key="1">
    <source>
        <dbReference type="ARBA" id="ARBA00000900"/>
    </source>
</evidence>
<sequence length="173" mass="18754">MNNNTSTSTEASDTNLGRQALGGFGYGISLSIGVLIIFAIIACVSLMCKRANRDPTTINRVGTTTSDGSIIVIIQENGLDEDILSSYPQFTYSQLKLDKSESNASGCSICLADYKDTDLLRLLPDCGHIFHLKCIDPWLMLHSTCPICRKYSPVLTPLAPAAPIIVLNNNSIR</sequence>
<feature type="transmembrane region" description="Helical" evidence="15">
    <location>
        <begin position="24"/>
        <end position="48"/>
    </location>
</feature>
<evidence type="ECO:0000313" key="18">
    <source>
        <dbReference type="Proteomes" id="UP001634393"/>
    </source>
</evidence>
<keyword evidence="12 15" id="KW-0472">Membrane</keyword>
<dbReference type="GO" id="GO:0016020">
    <property type="term" value="C:membrane"/>
    <property type="evidence" value="ECO:0007669"/>
    <property type="project" value="UniProtKB-SubCell"/>
</dbReference>
<keyword evidence="18" id="KW-1185">Reference proteome</keyword>
<dbReference type="PROSITE" id="PS50089">
    <property type="entry name" value="ZF_RING_2"/>
    <property type="match status" value="1"/>
</dbReference>
<dbReference type="PANTHER" id="PTHR46719">
    <property type="entry name" value="TRANSCRIPTION FACTOR C2H2 FAMILY-RELATED"/>
    <property type="match status" value="1"/>
</dbReference>
<comment type="subcellular location">
    <subcellularLocation>
        <location evidence="2">Membrane</location>
        <topology evidence="2">Single-pass membrane protein</topology>
    </subcellularLocation>
</comment>
<accession>A0ABD3TM33</accession>
<keyword evidence="9" id="KW-0833">Ubl conjugation pathway</keyword>
<protein>
    <recommendedName>
        <fullName evidence="4">RING-type E3 ubiquitin transferase</fullName>
        <ecNumber evidence="4">2.3.2.27</ecNumber>
    </recommendedName>
</protein>
<dbReference type="PANTHER" id="PTHR46719:SF7">
    <property type="entry name" value="RING-H2 FINGER PROTEIN ATL71-RELATED"/>
    <property type="match status" value="1"/>
</dbReference>
<keyword evidence="5" id="KW-0808">Transferase</keyword>
<comment type="similarity">
    <text evidence="13">Belongs to the RING-type zinc finger family. ATL subfamily.</text>
</comment>
<keyword evidence="11 15" id="KW-1133">Transmembrane helix</keyword>
<evidence type="ECO:0000256" key="15">
    <source>
        <dbReference type="SAM" id="Phobius"/>
    </source>
</evidence>
<evidence type="ECO:0000256" key="14">
    <source>
        <dbReference type="PROSITE-ProRule" id="PRU00175"/>
    </source>
</evidence>
<evidence type="ECO:0000256" key="7">
    <source>
        <dbReference type="ARBA" id="ARBA00022723"/>
    </source>
</evidence>
<comment type="pathway">
    <text evidence="3">Protein modification; protein ubiquitination.</text>
</comment>
<evidence type="ECO:0000256" key="2">
    <source>
        <dbReference type="ARBA" id="ARBA00004167"/>
    </source>
</evidence>
<keyword evidence="8 14" id="KW-0863">Zinc-finger</keyword>
<evidence type="ECO:0000259" key="16">
    <source>
        <dbReference type="PROSITE" id="PS50089"/>
    </source>
</evidence>
<evidence type="ECO:0000256" key="6">
    <source>
        <dbReference type="ARBA" id="ARBA00022692"/>
    </source>
</evidence>
<reference evidence="17 18" key="1">
    <citation type="submission" date="2024-12" db="EMBL/GenBank/DDBJ databases">
        <title>The unique morphological basis and parallel evolutionary history of personate flowers in Penstemon.</title>
        <authorList>
            <person name="Depatie T.H."/>
            <person name="Wessinger C.A."/>
        </authorList>
    </citation>
    <scope>NUCLEOTIDE SEQUENCE [LARGE SCALE GENOMIC DNA]</scope>
    <source>
        <strain evidence="17">WTNN_2</strain>
        <tissue evidence="17">Leaf</tissue>
    </source>
</reference>
<dbReference type="InterPro" id="IPR013083">
    <property type="entry name" value="Znf_RING/FYVE/PHD"/>
</dbReference>
<keyword evidence="10" id="KW-0862">Zinc</keyword>
<evidence type="ECO:0000256" key="12">
    <source>
        <dbReference type="ARBA" id="ARBA00023136"/>
    </source>
</evidence>
<evidence type="ECO:0000256" key="13">
    <source>
        <dbReference type="ARBA" id="ARBA00024209"/>
    </source>
</evidence>
<evidence type="ECO:0000256" key="4">
    <source>
        <dbReference type="ARBA" id="ARBA00012483"/>
    </source>
</evidence>
<evidence type="ECO:0000313" key="17">
    <source>
        <dbReference type="EMBL" id="KAL3838146.1"/>
    </source>
</evidence>
<dbReference type="GO" id="GO:0008270">
    <property type="term" value="F:zinc ion binding"/>
    <property type="evidence" value="ECO:0007669"/>
    <property type="project" value="UniProtKB-KW"/>
</dbReference>
<dbReference type="EC" id="2.3.2.27" evidence="4"/>
<dbReference type="Pfam" id="PF13639">
    <property type="entry name" value="zf-RING_2"/>
    <property type="match status" value="1"/>
</dbReference>
<evidence type="ECO:0000256" key="3">
    <source>
        <dbReference type="ARBA" id="ARBA00004906"/>
    </source>
</evidence>
<keyword evidence="7" id="KW-0479">Metal-binding</keyword>
<dbReference type="SMART" id="SM00184">
    <property type="entry name" value="RING"/>
    <property type="match status" value="1"/>
</dbReference>
<evidence type="ECO:0000256" key="5">
    <source>
        <dbReference type="ARBA" id="ARBA00022679"/>
    </source>
</evidence>
<dbReference type="EMBL" id="JBJXBP010000003">
    <property type="protein sequence ID" value="KAL3838146.1"/>
    <property type="molecule type" value="Genomic_DNA"/>
</dbReference>
<evidence type="ECO:0000256" key="9">
    <source>
        <dbReference type="ARBA" id="ARBA00022786"/>
    </source>
</evidence>
<dbReference type="CDD" id="cd16461">
    <property type="entry name" value="RING-H2_EL5-like"/>
    <property type="match status" value="1"/>
</dbReference>
<evidence type="ECO:0000256" key="10">
    <source>
        <dbReference type="ARBA" id="ARBA00022833"/>
    </source>
</evidence>
<comment type="caution">
    <text evidence="17">The sequence shown here is derived from an EMBL/GenBank/DDBJ whole genome shotgun (WGS) entry which is preliminary data.</text>
</comment>
<dbReference type="Proteomes" id="UP001634393">
    <property type="component" value="Unassembled WGS sequence"/>
</dbReference>
<evidence type="ECO:0000256" key="8">
    <source>
        <dbReference type="ARBA" id="ARBA00022771"/>
    </source>
</evidence>
<dbReference type="Gene3D" id="3.30.40.10">
    <property type="entry name" value="Zinc/RING finger domain, C3HC4 (zinc finger)"/>
    <property type="match status" value="1"/>
</dbReference>
<organism evidence="17 18">
    <name type="scientific">Penstemon smallii</name>
    <dbReference type="NCBI Taxonomy" id="265156"/>
    <lineage>
        <taxon>Eukaryota</taxon>
        <taxon>Viridiplantae</taxon>
        <taxon>Streptophyta</taxon>
        <taxon>Embryophyta</taxon>
        <taxon>Tracheophyta</taxon>
        <taxon>Spermatophyta</taxon>
        <taxon>Magnoliopsida</taxon>
        <taxon>eudicotyledons</taxon>
        <taxon>Gunneridae</taxon>
        <taxon>Pentapetalae</taxon>
        <taxon>asterids</taxon>
        <taxon>lamiids</taxon>
        <taxon>Lamiales</taxon>
        <taxon>Plantaginaceae</taxon>
        <taxon>Cheloneae</taxon>
        <taxon>Penstemon</taxon>
    </lineage>
</organism>